<comment type="catalytic activity">
    <reaction evidence="7">
        <text>L-threonyl-[protein] + ATP = O-phospho-L-threonyl-[protein] + ADP + H(+)</text>
        <dbReference type="Rhea" id="RHEA:46608"/>
        <dbReference type="Rhea" id="RHEA-COMP:11060"/>
        <dbReference type="Rhea" id="RHEA-COMP:11605"/>
        <dbReference type="ChEBI" id="CHEBI:15378"/>
        <dbReference type="ChEBI" id="CHEBI:30013"/>
        <dbReference type="ChEBI" id="CHEBI:30616"/>
        <dbReference type="ChEBI" id="CHEBI:61977"/>
        <dbReference type="ChEBI" id="CHEBI:456216"/>
        <dbReference type="EC" id="2.7.11.1"/>
    </reaction>
</comment>
<protein>
    <recommendedName>
        <fullName evidence="1">non-specific serine/threonine protein kinase</fullName>
        <ecNumber evidence="1">2.7.11.1</ecNumber>
    </recommendedName>
</protein>
<evidence type="ECO:0000313" key="10">
    <source>
        <dbReference type="Proteomes" id="UP000681720"/>
    </source>
</evidence>
<evidence type="ECO:0000256" key="5">
    <source>
        <dbReference type="ARBA" id="ARBA00022777"/>
    </source>
</evidence>
<dbReference type="InterPro" id="IPR051234">
    <property type="entry name" value="TAO_STE20_kinase"/>
</dbReference>
<gene>
    <name evidence="9" type="ORF">GIL414_LOCUS78112</name>
</gene>
<keyword evidence="2" id="KW-0723">Serine/threonine-protein kinase</keyword>
<accession>A0A8S3IXZ2</accession>
<keyword evidence="5" id="KW-0418">Kinase</keyword>
<evidence type="ECO:0000256" key="1">
    <source>
        <dbReference type="ARBA" id="ARBA00012513"/>
    </source>
</evidence>
<dbReference type="SUPFAM" id="SSF56112">
    <property type="entry name" value="Protein kinase-like (PK-like)"/>
    <property type="match status" value="1"/>
</dbReference>
<name>A0A8S3IXZ2_9BILA</name>
<dbReference type="GO" id="GO:0004674">
    <property type="term" value="F:protein serine/threonine kinase activity"/>
    <property type="evidence" value="ECO:0007669"/>
    <property type="project" value="UniProtKB-KW"/>
</dbReference>
<reference evidence="9" key="1">
    <citation type="submission" date="2021-02" db="EMBL/GenBank/DDBJ databases">
        <authorList>
            <person name="Nowell W R."/>
        </authorList>
    </citation>
    <scope>NUCLEOTIDE SEQUENCE</scope>
</reference>
<evidence type="ECO:0000256" key="2">
    <source>
        <dbReference type="ARBA" id="ARBA00022527"/>
    </source>
</evidence>
<sequence>ERKPPLFNMNPMSALYHIAQNEPPILTMKNDNDPSAPSYTNDFVSFIALCLQKNPNNRPTASELRETPFIKLNSNREILVDLIRRTKEAVKEFDNIRYRRMK</sequence>
<feature type="non-terminal residue" evidence="9">
    <location>
        <position position="102"/>
    </location>
</feature>
<dbReference type="EMBL" id="CAJOBJ010349172">
    <property type="protein sequence ID" value="CAF5205858.1"/>
    <property type="molecule type" value="Genomic_DNA"/>
</dbReference>
<comment type="caution">
    <text evidence="9">The sequence shown here is derived from an EMBL/GenBank/DDBJ whole genome shotgun (WGS) entry which is preliminary data.</text>
</comment>
<keyword evidence="6" id="KW-0067">ATP-binding</keyword>
<proteinExistence type="predicted"/>
<dbReference type="Proteomes" id="UP000681720">
    <property type="component" value="Unassembled WGS sequence"/>
</dbReference>
<evidence type="ECO:0000256" key="4">
    <source>
        <dbReference type="ARBA" id="ARBA00022741"/>
    </source>
</evidence>
<dbReference type="PANTHER" id="PTHR47167">
    <property type="entry name" value="SERINE/THREONINE-PROTEIN KINASE TAO1-LIKE PROTEIN"/>
    <property type="match status" value="1"/>
</dbReference>
<dbReference type="InterPro" id="IPR011009">
    <property type="entry name" value="Kinase-like_dom_sf"/>
</dbReference>
<dbReference type="GO" id="GO:0005524">
    <property type="term" value="F:ATP binding"/>
    <property type="evidence" value="ECO:0007669"/>
    <property type="project" value="UniProtKB-KW"/>
</dbReference>
<organism evidence="9 10">
    <name type="scientific">Rotaria magnacalcarata</name>
    <dbReference type="NCBI Taxonomy" id="392030"/>
    <lineage>
        <taxon>Eukaryota</taxon>
        <taxon>Metazoa</taxon>
        <taxon>Spiralia</taxon>
        <taxon>Gnathifera</taxon>
        <taxon>Rotifera</taxon>
        <taxon>Eurotatoria</taxon>
        <taxon>Bdelloidea</taxon>
        <taxon>Philodinida</taxon>
        <taxon>Philodinidae</taxon>
        <taxon>Rotaria</taxon>
    </lineage>
</organism>
<dbReference type="EC" id="2.7.11.1" evidence="1"/>
<dbReference type="Gene3D" id="1.10.510.10">
    <property type="entry name" value="Transferase(Phosphotransferase) domain 1"/>
    <property type="match status" value="1"/>
</dbReference>
<keyword evidence="3" id="KW-0808">Transferase</keyword>
<dbReference type="GO" id="GO:0005737">
    <property type="term" value="C:cytoplasm"/>
    <property type="evidence" value="ECO:0007669"/>
    <property type="project" value="TreeGrafter"/>
</dbReference>
<evidence type="ECO:0000256" key="3">
    <source>
        <dbReference type="ARBA" id="ARBA00022679"/>
    </source>
</evidence>
<evidence type="ECO:0000313" key="9">
    <source>
        <dbReference type="EMBL" id="CAF5205858.1"/>
    </source>
</evidence>
<dbReference type="PANTHER" id="PTHR47167:SF4">
    <property type="entry name" value="SERINE_THREONINE-PROTEIN KINASE TAO"/>
    <property type="match status" value="1"/>
</dbReference>
<evidence type="ECO:0000256" key="7">
    <source>
        <dbReference type="ARBA" id="ARBA00047899"/>
    </source>
</evidence>
<dbReference type="AlphaFoldDB" id="A0A8S3IXZ2"/>
<comment type="catalytic activity">
    <reaction evidence="8">
        <text>L-seryl-[protein] + ATP = O-phospho-L-seryl-[protein] + ADP + H(+)</text>
        <dbReference type="Rhea" id="RHEA:17989"/>
        <dbReference type="Rhea" id="RHEA-COMP:9863"/>
        <dbReference type="Rhea" id="RHEA-COMP:11604"/>
        <dbReference type="ChEBI" id="CHEBI:15378"/>
        <dbReference type="ChEBI" id="CHEBI:29999"/>
        <dbReference type="ChEBI" id="CHEBI:30616"/>
        <dbReference type="ChEBI" id="CHEBI:83421"/>
        <dbReference type="ChEBI" id="CHEBI:456216"/>
        <dbReference type="EC" id="2.7.11.1"/>
    </reaction>
</comment>
<evidence type="ECO:0000256" key="8">
    <source>
        <dbReference type="ARBA" id="ARBA00048679"/>
    </source>
</evidence>
<evidence type="ECO:0000256" key="6">
    <source>
        <dbReference type="ARBA" id="ARBA00022840"/>
    </source>
</evidence>
<keyword evidence="4" id="KW-0547">Nucleotide-binding</keyword>
<feature type="non-terminal residue" evidence="9">
    <location>
        <position position="1"/>
    </location>
</feature>